<evidence type="ECO:0000256" key="8">
    <source>
        <dbReference type="SAM" id="MobiDB-lite"/>
    </source>
</evidence>
<comment type="similarity">
    <text evidence="6">Belongs to the CFAP45 family.</text>
</comment>
<organism evidence="10 11">
    <name type="scientific">Pleuronectes platessa</name>
    <name type="common">European plaice</name>
    <dbReference type="NCBI Taxonomy" id="8262"/>
    <lineage>
        <taxon>Eukaryota</taxon>
        <taxon>Metazoa</taxon>
        <taxon>Chordata</taxon>
        <taxon>Craniata</taxon>
        <taxon>Vertebrata</taxon>
        <taxon>Euteleostomi</taxon>
        <taxon>Actinopterygii</taxon>
        <taxon>Neopterygii</taxon>
        <taxon>Teleostei</taxon>
        <taxon>Neoteleostei</taxon>
        <taxon>Acanthomorphata</taxon>
        <taxon>Carangaria</taxon>
        <taxon>Pleuronectiformes</taxon>
        <taxon>Pleuronectoidei</taxon>
        <taxon>Pleuronectidae</taxon>
        <taxon>Pleuronectes</taxon>
    </lineage>
</organism>
<comment type="subcellular location">
    <subcellularLocation>
        <location evidence="1">Cell projection</location>
        <location evidence="1">Cilium</location>
        <location evidence="1">Flagellum</location>
    </subcellularLocation>
</comment>
<evidence type="ECO:0000256" key="4">
    <source>
        <dbReference type="ARBA" id="ARBA00023069"/>
    </source>
</evidence>
<accession>A0A9N7W587</accession>
<feature type="region of interest" description="Disordered" evidence="8">
    <location>
        <begin position="1"/>
        <end position="24"/>
    </location>
</feature>
<evidence type="ECO:0000313" key="11">
    <source>
        <dbReference type="Proteomes" id="UP001153269"/>
    </source>
</evidence>
<protein>
    <recommendedName>
        <fullName evidence="7">Cilia- and flagella-associated protein 45</fullName>
    </recommendedName>
</protein>
<feature type="compositionally biased region" description="Basic and acidic residues" evidence="8">
    <location>
        <begin position="1"/>
        <end position="10"/>
    </location>
</feature>
<dbReference type="Pfam" id="PF13868">
    <property type="entry name" value="TPH"/>
    <property type="match status" value="1"/>
</dbReference>
<dbReference type="InterPro" id="IPR033253">
    <property type="entry name" value="CFAP45"/>
</dbReference>
<evidence type="ECO:0000256" key="3">
    <source>
        <dbReference type="ARBA" id="ARBA00023054"/>
    </source>
</evidence>
<keyword evidence="4" id="KW-0969">Cilium</keyword>
<proteinExistence type="inferred from homology"/>
<gene>
    <name evidence="10" type="ORF">PLEPLA_LOCUS48684</name>
</gene>
<name>A0A9N7W587_PLEPL</name>
<evidence type="ECO:0000256" key="7">
    <source>
        <dbReference type="ARBA" id="ARBA00034142"/>
    </source>
</evidence>
<evidence type="ECO:0000256" key="6">
    <source>
        <dbReference type="ARBA" id="ARBA00034116"/>
    </source>
</evidence>
<evidence type="ECO:0000256" key="5">
    <source>
        <dbReference type="ARBA" id="ARBA00023273"/>
    </source>
</evidence>
<keyword evidence="2" id="KW-0282">Flagellum</keyword>
<sequence length="296" mass="34983">MQHLAKKELQETMGQLQNEKLQDEYDRMKKDDLMAEEEKKKKMQCLGEEMRQIIDEKMQEKERRIEEEKLADMKLISQRREDLKQHAQRDAPRAKQIEICKKQDLVFATLEVKENRRKDSKSKQEALSLRRVQETKAREWITAEKNLAEKRAHCNAMMKASLSAQVLYADHLKKMKDDQQKADAERLIKANKDDLINIKEKKRYEKNLLYSNFLKQQMMERQLLANAKCREEAKEAKQFIEGEQDNFVCLGEYKEKVLRDAKASGVPDDYLAVFNRKASYLIKKENPCPKPVTEKS</sequence>
<keyword evidence="5" id="KW-0966">Cell projection</keyword>
<dbReference type="PANTHER" id="PTHR15504:SF0">
    <property type="entry name" value="CILIA- AND FLAGELLA-ASSOCIATED PROTEIN 45"/>
    <property type="match status" value="1"/>
</dbReference>
<keyword evidence="3" id="KW-0175">Coiled coil</keyword>
<comment type="caution">
    <text evidence="10">The sequence shown here is derived from an EMBL/GenBank/DDBJ whole genome shotgun (WGS) entry which is preliminary data.</text>
</comment>
<dbReference type="AlphaFoldDB" id="A0A9N7W587"/>
<dbReference type="EMBL" id="CADEAL010004495">
    <property type="protein sequence ID" value="CAB1460811.1"/>
    <property type="molecule type" value="Genomic_DNA"/>
</dbReference>
<evidence type="ECO:0000256" key="2">
    <source>
        <dbReference type="ARBA" id="ARBA00022846"/>
    </source>
</evidence>
<dbReference type="Proteomes" id="UP001153269">
    <property type="component" value="Unassembled WGS sequence"/>
</dbReference>
<dbReference type="PANTHER" id="PTHR15504">
    <property type="entry name" value="NASOPHARYNGEAL EPITHELIUM SPECIFIC PROTEIN 1"/>
    <property type="match status" value="1"/>
</dbReference>
<dbReference type="InterPro" id="IPR043597">
    <property type="entry name" value="TPH_dom"/>
</dbReference>
<feature type="domain" description="Trichohyalin-plectin-homology" evidence="9">
    <location>
        <begin position="6"/>
        <end position="267"/>
    </location>
</feature>
<reference evidence="10" key="1">
    <citation type="submission" date="2020-03" db="EMBL/GenBank/DDBJ databases">
        <authorList>
            <person name="Weist P."/>
        </authorList>
    </citation>
    <scope>NUCLEOTIDE SEQUENCE</scope>
</reference>
<evidence type="ECO:0000259" key="9">
    <source>
        <dbReference type="Pfam" id="PF13868"/>
    </source>
</evidence>
<dbReference type="GO" id="GO:0031514">
    <property type="term" value="C:motile cilium"/>
    <property type="evidence" value="ECO:0007669"/>
    <property type="project" value="UniProtKB-SubCell"/>
</dbReference>
<evidence type="ECO:0000256" key="1">
    <source>
        <dbReference type="ARBA" id="ARBA00004230"/>
    </source>
</evidence>
<evidence type="ECO:0000313" key="10">
    <source>
        <dbReference type="EMBL" id="CAB1460811.1"/>
    </source>
</evidence>
<keyword evidence="11" id="KW-1185">Reference proteome</keyword>